<evidence type="ECO:0000256" key="1">
    <source>
        <dbReference type="ARBA" id="ARBA00017693"/>
    </source>
</evidence>
<dbReference type="EMBL" id="SCFB01000004">
    <property type="protein sequence ID" value="RZI46502.1"/>
    <property type="molecule type" value="Genomic_DNA"/>
</dbReference>
<evidence type="ECO:0000313" key="5">
    <source>
        <dbReference type="Proteomes" id="UP000293550"/>
    </source>
</evidence>
<dbReference type="SUPFAM" id="SSF110069">
    <property type="entry name" value="ApaG-like"/>
    <property type="match status" value="1"/>
</dbReference>
<dbReference type="PANTHER" id="PTHR14289">
    <property type="entry name" value="F-BOX ONLY PROTEIN 3"/>
    <property type="match status" value="1"/>
</dbReference>
<keyword evidence="5" id="KW-1185">Reference proteome</keyword>
<gene>
    <name evidence="2 4" type="primary">apaG</name>
    <name evidence="4" type="ORF">EQU50_02650</name>
</gene>
<dbReference type="PROSITE" id="PS51087">
    <property type="entry name" value="APAG"/>
    <property type="match status" value="1"/>
</dbReference>
<feature type="domain" description="ApaG" evidence="3">
    <location>
        <begin position="5"/>
        <end position="129"/>
    </location>
</feature>
<dbReference type="GO" id="GO:0070987">
    <property type="term" value="P:error-free translesion synthesis"/>
    <property type="evidence" value="ECO:0007669"/>
    <property type="project" value="TreeGrafter"/>
</dbReference>
<comment type="caution">
    <text evidence="4">The sequence shown here is derived from an EMBL/GenBank/DDBJ whole genome shotgun (WGS) entry which is preliminary data.</text>
</comment>
<dbReference type="InterPro" id="IPR023065">
    <property type="entry name" value="Uncharacterised_ApaG"/>
</dbReference>
<dbReference type="PANTHER" id="PTHR14289:SF16">
    <property type="entry name" value="POLYMERASE DELTA-INTERACTING PROTEIN 2"/>
    <property type="match status" value="1"/>
</dbReference>
<dbReference type="Pfam" id="PF04379">
    <property type="entry name" value="DUF525"/>
    <property type="match status" value="1"/>
</dbReference>
<accession>A0A4Q7DIG6</accession>
<evidence type="ECO:0000259" key="3">
    <source>
        <dbReference type="PROSITE" id="PS51087"/>
    </source>
</evidence>
<sequence length="132" mass="15101">MQSYSHTRHSVRITVNPVYLENQSIPEDNQFLWAYHVRIENLSAENLLLRKRYWKIIDALGRVQEVWGDGVVGEQPNLQPGESFEYTSGTPLPTSSGIMAGFYVMEKKDGERVEIEIPVFSLDSPHEVISVH</sequence>
<dbReference type="InterPro" id="IPR007474">
    <property type="entry name" value="ApaG_domain"/>
</dbReference>
<dbReference type="Proteomes" id="UP000293550">
    <property type="component" value="Unassembled WGS sequence"/>
</dbReference>
<proteinExistence type="inferred from homology"/>
<name>A0A4Q7DIG6_9PROT</name>
<dbReference type="AlphaFoldDB" id="A0A4Q7DIG6"/>
<dbReference type="RefSeq" id="WP_130153604.1">
    <property type="nucleotide sequence ID" value="NZ_SCFB01000004.1"/>
</dbReference>
<dbReference type="InterPro" id="IPR036767">
    <property type="entry name" value="ApaG_sf"/>
</dbReference>
<dbReference type="NCBIfam" id="NF003967">
    <property type="entry name" value="PRK05461.1"/>
    <property type="match status" value="1"/>
</dbReference>
<dbReference type="Gene3D" id="2.60.40.1470">
    <property type="entry name" value="ApaG domain"/>
    <property type="match status" value="1"/>
</dbReference>
<dbReference type="HAMAP" id="MF_00791">
    <property type="entry name" value="ApaG"/>
    <property type="match status" value="1"/>
</dbReference>
<protein>
    <recommendedName>
        <fullName evidence="1 2">Protein ApaG</fullName>
    </recommendedName>
</protein>
<organism evidence="4 5">
    <name type="scientific">Candidatus Finniella inopinata</name>
    <dbReference type="NCBI Taxonomy" id="1696036"/>
    <lineage>
        <taxon>Bacteria</taxon>
        <taxon>Pseudomonadati</taxon>
        <taxon>Pseudomonadota</taxon>
        <taxon>Alphaproteobacteria</taxon>
        <taxon>Holosporales</taxon>
        <taxon>Candidatus Paracaedibacteraceae</taxon>
        <taxon>Candidatus Finniella</taxon>
    </lineage>
</organism>
<evidence type="ECO:0000313" key="4">
    <source>
        <dbReference type="EMBL" id="RZI46502.1"/>
    </source>
</evidence>
<dbReference type="OrthoDB" id="9795226at2"/>
<reference evidence="4 5" key="1">
    <citation type="submission" date="2018-10" db="EMBL/GenBank/DDBJ databases">
        <title>An updated phylogeny of the Alphaproteobacteria reveals that the parasitic Rickettsiales and Holosporales have independent origins.</title>
        <authorList>
            <person name="Munoz-Gomez S.A."/>
            <person name="Hess S."/>
            <person name="Burger G."/>
            <person name="Lang B.F."/>
            <person name="Susko E."/>
            <person name="Slamovits C.H."/>
            <person name="Roger A.J."/>
        </authorList>
    </citation>
    <scope>NUCLEOTIDE SEQUENCE [LARGE SCALE GENOMIC DNA]</scope>
    <source>
        <strain evidence="4">HOLO01</strain>
    </source>
</reference>
<evidence type="ECO:0000256" key="2">
    <source>
        <dbReference type="HAMAP-Rule" id="MF_00791"/>
    </source>
</evidence>